<comment type="caution">
    <text evidence="3">The sequence shown here is derived from an EMBL/GenBank/DDBJ whole genome shotgun (WGS) entry which is preliminary data.</text>
</comment>
<dbReference type="InterPro" id="IPR025587">
    <property type="entry name" value="DUF4351"/>
</dbReference>
<evidence type="ECO:0000313" key="4">
    <source>
        <dbReference type="Proteomes" id="UP001204953"/>
    </source>
</evidence>
<evidence type="ECO:0000259" key="2">
    <source>
        <dbReference type="Pfam" id="PF14261"/>
    </source>
</evidence>
<gene>
    <name evidence="3" type="ORF">NJ959_19130</name>
</gene>
<evidence type="ECO:0000313" key="3">
    <source>
        <dbReference type="EMBL" id="MCP2730545.1"/>
    </source>
</evidence>
<protein>
    <submittedName>
        <fullName evidence="3">DUF4351 domain-containing protein</fullName>
    </submittedName>
</protein>
<dbReference type="AlphaFoldDB" id="A0AAE3KNI0"/>
<organism evidence="3 4">
    <name type="scientific">Limnofasciculus baicalensis BBK-W-15</name>
    <dbReference type="NCBI Taxonomy" id="2699891"/>
    <lineage>
        <taxon>Bacteria</taxon>
        <taxon>Bacillati</taxon>
        <taxon>Cyanobacteriota</taxon>
        <taxon>Cyanophyceae</taxon>
        <taxon>Coleofasciculales</taxon>
        <taxon>Coleofasciculaceae</taxon>
        <taxon>Limnofasciculus</taxon>
        <taxon>Limnofasciculus baicalensis</taxon>
    </lineage>
</organism>
<keyword evidence="4" id="KW-1185">Reference proteome</keyword>
<feature type="region of interest" description="Disordered" evidence="1">
    <location>
        <begin position="1"/>
        <end position="23"/>
    </location>
</feature>
<dbReference type="EMBL" id="JAMZMM010000213">
    <property type="protein sequence ID" value="MCP2730545.1"/>
    <property type="molecule type" value="Genomic_DNA"/>
</dbReference>
<reference evidence="3" key="1">
    <citation type="submission" date="2022-06" db="EMBL/GenBank/DDBJ databases">
        <title>New cyanobacteria of genus Symplocastrum in benthos of Lake Baikal.</title>
        <authorList>
            <person name="Sorokovikova E."/>
            <person name="Tikhonova I."/>
            <person name="Krasnopeev A."/>
            <person name="Evseev P."/>
            <person name="Gladkikh A."/>
            <person name="Belykh O."/>
        </authorList>
    </citation>
    <scope>NUCLEOTIDE SEQUENCE</scope>
    <source>
        <strain evidence="3">BBK-W-15</strain>
    </source>
</reference>
<name>A0AAE3KNI0_9CYAN</name>
<dbReference type="Proteomes" id="UP001204953">
    <property type="component" value="Unassembled WGS sequence"/>
</dbReference>
<evidence type="ECO:0000256" key="1">
    <source>
        <dbReference type="SAM" id="MobiDB-lite"/>
    </source>
</evidence>
<sequence length="86" mass="9653">MPLLSRMEERGLQQGVERGTRQTRQSDIIRILQIRFETVPPELINAINSLEDISELQNLIVTSVTTNSLADFGQILSQNRNSDGSV</sequence>
<feature type="domain" description="DUF4351" evidence="2">
    <location>
        <begin position="17"/>
        <end position="74"/>
    </location>
</feature>
<proteinExistence type="predicted"/>
<dbReference type="RefSeq" id="WP_254013301.1">
    <property type="nucleotide sequence ID" value="NZ_JAMZMM010000213.1"/>
</dbReference>
<feature type="compositionally biased region" description="Basic and acidic residues" evidence="1">
    <location>
        <begin position="1"/>
        <end position="11"/>
    </location>
</feature>
<dbReference type="Pfam" id="PF14261">
    <property type="entry name" value="DUF4351"/>
    <property type="match status" value="1"/>
</dbReference>
<accession>A0AAE3KNI0</accession>